<keyword evidence="3" id="KW-1185">Reference proteome</keyword>
<sequence length="96" mass="9240">MTKTLSVKLGVAVLATGTLCVAGATAASAAPASAAAPRTALSCEFYLAGAGYIVGPKSTSACNTAAHGFPTVCEVGLEVLGVSATDARHACALGAQ</sequence>
<evidence type="ECO:0000313" key="3">
    <source>
        <dbReference type="Proteomes" id="UP001236014"/>
    </source>
</evidence>
<organism evidence="2 3">
    <name type="scientific">Amycolatopsis carbonis</name>
    <dbReference type="NCBI Taxonomy" id="715471"/>
    <lineage>
        <taxon>Bacteria</taxon>
        <taxon>Bacillati</taxon>
        <taxon>Actinomycetota</taxon>
        <taxon>Actinomycetes</taxon>
        <taxon>Pseudonocardiales</taxon>
        <taxon>Pseudonocardiaceae</taxon>
        <taxon>Amycolatopsis</taxon>
    </lineage>
</organism>
<evidence type="ECO:0000256" key="1">
    <source>
        <dbReference type="SAM" id="SignalP"/>
    </source>
</evidence>
<dbReference type="EMBL" id="CP127294">
    <property type="protein sequence ID" value="WIX77131.1"/>
    <property type="molecule type" value="Genomic_DNA"/>
</dbReference>
<dbReference type="AlphaFoldDB" id="A0A9Y2ID75"/>
<dbReference type="Proteomes" id="UP001236014">
    <property type="component" value="Chromosome"/>
</dbReference>
<gene>
    <name evidence="2" type="ORF">QRX50_37875</name>
</gene>
<feature type="signal peptide" evidence="1">
    <location>
        <begin position="1"/>
        <end position="29"/>
    </location>
</feature>
<feature type="chain" id="PRO_5040816164" evidence="1">
    <location>
        <begin position="30"/>
        <end position="96"/>
    </location>
</feature>
<proteinExistence type="predicted"/>
<evidence type="ECO:0000313" key="2">
    <source>
        <dbReference type="EMBL" id="WIX77131.1"/>
    </source>
</evidence>
<accession>A0A9Y2ID75</accession>
<keyword evidence="1" id="KW-0732">Signal</keyword>
<reference evidence="2 3" key="1">
    <citation type="submission" date="2023-06" db="EMBL/GenBank/DDBJ databases">
        <authorList>
            <person name="Oyuntsetseg B."/>
            <person name="Kim S.B."/>
        </authorList>
    </citation>
    <scope>NUCLEOTIDE SEQUENCE [LARGE SCALE GENOMIC DNA]</scope>
    <source>
        <strain evidence="2 3">2-15</strain>
    </source>
</reference>
<name>A0A9Y2ID75_9PSEU</name>
<dbReference type="RefSeq" id="WP_285967873.1">
    <property type="nucleotide sequence ID" value="NZ_CP127294.1"/>
</dbReference>
<dbReference type="KEGG" id="acab:QRX50_37875"/>
<protein>
    <submittedName>
        <fullName evidence="2">Uncharacterized protein</fullName>
    </submittedName>
</protein>